<dbReference type="OrthoDB" id="9788818at2"/>
<evidence type="ECO:0000256" key="1">
    <source>
        <dbReference type="ARBA" id="ARBA00004496"/>
    </source>
</evidence>
<evidence type="ECO:0000256" key="7">
    <source>
        <dbReference type="ARBA" id="ARBA00022777"/>
    </source>
</evidence>
<gene>
    <name evidence="9" type="ORF">HMPREF9473_04383</name>
</gene>
<dbReference type="SUPFAM" id="SSF52728">
    <property type="entry name" value="PTS IIb component"/>
    <property type="match status" value="1"/>
</dbReference>
<keyword evidence="5" id="KW-0808">Transferase</keyword>
<evidence type="ECO:0000256" key="3">
    <source>
        <dbReference type="ARBA" id="ARBA00022490"/>
    </source>
</evidence>
<keyword evidence="10" id="KW-1185">Reference proteome</keyword>
<dbReference type="Proteomes" id="UP000005384">
    <property type="component" value="Unassembled WGS sequence"/>
</dbReference>
<evidence type="ECO:0000256" key="5">
    <source>
        <dbReference type="ARBA" id="ARBA00022679"/>
    </source>
</evidence>
<keyword evidence="3" id="KW-0963">Cytoplasm</keyword>
<dbReference type="RefSeq" id="WP_006782371.1">
    <property type="nucleotide sequence ID" value="NZ_CP040506.1"/>
</dbReference>
<dbReference type="PATRIC" id="fig|742737.3.peg.4367"/>
<evidence type="ECO:0000259" key="8">
    <source>
        <dbReference type="PROSITE" id="PS51101"/>
    </source>
</evidence>
<keyword evidence="7" id="KW-0418">Kinase</keyword>
<reference evidence="9 10" key="1">
    <citation type="submission" date="2011-08" db="EMBL/GenBank/DDBJ databases">
        <title>The Genome Sequence of Clostridium hathewayi WAL-18680.</title>
        <authorList>
            <consortium name="The Broad Institute Genome Sequencing Platform"/>
            <person name="Earl A."/>
            <person name="Ward D."/>
            <person name="Feldgarden M."/>
            <person name="Gevers D."/>
            <person name="Finegold S.M."/>
            <person name="Summanen P.H."/>
            <person name="Molitoris D.R."/>
            <person name="Song M."/>
            <person name="Daigneault M."/>
            <person name="Allen-Vercoe E."/>
            <person name="Young S.K."/>
            <person name="Zeng Q."/>
            <person name="Gargeya S."/>
            <person name="Fitzgerald M."/>
            <person name="Haas B."/>
            <person name="Abouelleil A."/>
            <person name="Alvarado L."/>
            <person name="Arachchi H.M."/>
            <person name="Berlin A."/>
            <person name="Brown A."/>
            <person name="Chapman S.B."/>
            <person name="Chen Z."/>
            <person name="Dunbar C."/>
            <person name="Freedman E."/>
            <person name="Gearin G."/>
            <person name="Gellesch M."/>
            <person name="Goldberg J."/>
            <person name="Griggs A."/>
            <person name="Gujja S."/>
            <person name="Heiman D."/>
            <person name="Howarth C."/>
            <person name="Larson L."/>
            <person name="Lui A."/>
            <person name="MacDonald P.J.P."/>
            <person name="Montmayeur A."/>
            <person name="Murphy C."/>
            <person name="Neiman D."/>
            <person name="Pearson M."/>
            <person name="Priest M."/>
            <person name="Roberts A."/>
            <person name="Saif S."/>
            <person name="Shea T."/>
            <person name="Shenoy N."/>
            <person name="Sisk P."/>
            <person name="Stolte C."/>
            <person name="Sykes S."/>
            <person name="Wortman J."/>
            <person name="Nusbaum C."/>
            <person name="Birren B."/>
        </authorList>
    </citation>
    <scope>NUCLEOTIDE SEQUENCE [LARGE SCALE GENOMIC DNA]</scope>
    <source>
        <strain evidence="9 10">WAL-18680</strain>
    </source>
</reference>
<dbReference type="GO" id="GO:0005737">
    <property type="term" value="C:cytoplasm"/>
    <property type="evidence" value="ECO:0007669"/>
    <property type="project" value="UniProtKB-SubCell"/>
</dbReference>
<name>G5ILK5_9FIRM</name>
<keyword evidence="4" id="KW-0762">Sugar transport</keyword>
<dbReference type="AlphaFoldDB" id="G5ILK5"/>
<dbReference type="HOGENOM" id="CLU_116175_2_0_9"/>
<evidence type="ECO:0000256" key="6">
    <source>
        <dbReference type="ARBA" id="ARBA00022683"/>
    </source>
</evidence>
<sequence length="156" mass="17257">MVKYLRVDERLLHGQVAVTWINQVSPTSILIANDEIMENEVAKMALKMVKPAGINLAIRSVDDGAKLLNDPRTEKLQVFVIVRTVQDALRLVRQTTGIQHINIGGIKKKEGSRLVGAAVYVNDDDIETIKKLVEEVGSVEFQMVPADTPKSAKNIL</sequence>
<keyword evidence="2" id="KW-0813">Transport</keyword>
<dbReference type="InterPro" id="IPR004720">
    <property type="entry name" value="PTS_IIB_sorbose-sp"/>
</dbReference>
<dbReference type="EMBL" id="ADLN01000120">
    <property type="protein sequence ID" value="EHI57274.1"/>
    <property type="molecule type" value="Genomic_DNA"/>
</dbReference>
<dbReference type="GO" id="GO:0009401">
    <property type="term" value="P:phosphoenolpyruvate-dependent sugar phosphotransferase system"/>
    <property type="evidence" value="ECO:0007669"/>
    <property type="project" value="UniProtKB-KW"/>
</dbReference>
<comment type="subcellular location">
    <subcellularLocation>
        <location evidence="1">Cytoplasm</location>
    </subcellularLocation>
</comment>
<keyword evidence="6" id="KW-0598">Phosphotransferase system</keyword>
<evidence type="ECO:0000313" key="9">
    <source>
        <dbReference type="EMBL" id="EHI57274.1"/>
    </source>
</evidence>
<dbReference type="PROSITE" id="PS51101">
    <property type="entry name" value="PTS_EIIB_TYPE_4"/>
    <property type="match status" value="1"/>
</dbReference>
<dbReference type="InterPro" id="IPR036667">
    <property type="entry name" value="PTS_IIB_sorbose-sp_sf"/>
</dbReference>
<dbReference type="Pfam" id="PF03830">
    <property type="entry name" value="PTSIIB_sorb"/>
    <property type="match status" value="1"/>
</dbReference>
<comment type="caution">
    <text evidence="9">The sequence shown here is derived from an EMBL/GenBank/DDBJ whole genome shotgun (WGS) entry which is preliminary data.</text>
</comment>
<proteinExistence type="predicted"/>
<dbReference type="GO" id="GO:0016301">
    <property type="term" value="F:kinase activity"/>
    <property type="evidence" value="ECO:0007669"/>
    <property type="project" value="UniProtKB-KW"/>
</dbReference>
<accession>G5ILK5</accession>
<evidence type="ECO:0000256" key="4">
    <source>
        <dbReference type="ARBA" id="ARBA00022597"/>
    </source>
</evidence>
<dbReference type="Gene3D" id="3.40.35.10">
    <property type="entry name" value="Phosphotransferase system, sorbose subfamily IIB component"/>
    <property type="match status" value="1"/>
</dbReference>
<protein>
    <recommendedName>
        <fullName evidence="8">PTS EIIB type-4 domain-containing protein</fullName>
    </recommendedName>
</protein>
<feature type="domain" description="PTS EIIB type-4" evidence="8">
    <location>
        <begin position="1"/>
        <end position="156"/>
    </location>
</feature>
<organism evidence="9 10">
    <name type="scientific">Hungatella hathewayi WAL-18680</name>
    <dbReference type="NCBI Taxonomy" id="742737"/>
    <lineage>
        <taxon>Bacteria</taxon>
        <taxon>Bacillati</taxon>
        <taxon>Bacillota</taxon>
        <taxon>Clostridia</taxon>
        <taxon>Lachnospirales</taxon>
        <taxon>Lachnospiraceae</taxon>
        <taxon>Hungatella</taxon>
    </lineage>
</organism>
<evidence type="ECO:0000313" key="10">
    <source>
        <dbReference type="Proteomes" id="UP000005384"/>
    </source>
</evidence>
<dbReference type="GO" id="GO:0008982">
    <property type="term" value="F:protein-N(PI)-phosphohistidine-sugar phosphotransferase activity"/>
    <property type="evidence" value="ECO:0007669"/>
    <property type="project" value="InterPro"/>
</dbReference>
<evidence type="ECO:0000256" key="2">
    <source>
        <dbReference type="ARBA" id="ARBA00022448"/>
    </source>
</evidence>